<protein>
    <submittedName>
        <fullName evidence="1">Uncharacterized protein</fullName>
    </submittedName>
</protein>
<evidence type="ECO:0000313" key="2">
    <source>
        <dbReference type="Proteomes" id="UP000244811"/>
    </source>
</evidence>
<dbReference type="Proteomes" id="UP000244811">
    <property type="component" value="Chromosome 3"/>
</dbReference>
<sequence>MGAESSLTVEIGSGKYDLDYYLDLFKDENFKQLVIVTSLKDSTKGISLCERIKRNIRVTSEMEMRNFLEEGKERRTHCKLVITLNRT</sequence>
<organism evidence="1 2">
    <name type="scientific">Theileria orientalis</name>
    <dbReference type="NCBI Taxonomy" id="68886"/>
    <lineage>
        <taxon>Eukaryota</taxon>
        <taxon>Sar</taxon>
        <taxon>Alveolata</taxon>
        <taxon>Apicomplexa</taxon>
        <taxon>Aconoidasida</taxon>
        <taxon>Piroplasmida</taxon>
        <taxon>Theileriidae</taxon>
        <taxon>Theileria</taxon>
    </lineage>
</organism>
<accession>A0A976XHQ5</accession>
<dbReference type="EMBL" id="CP056070">
    <property type="protein sequence ID" value="UVC49692.1"/>
    <property type="molecule type" value="Genomic_DNA"/>
</dbReference>
<evidence type="ECO:0000313" key="1">
    <source>
        <dbReference type="EMBL" id="UVC49692.1"/>
    </source>
</evidence>
<dbReference type="AlphaFoldDB" id="A0A976XHQ5"/>
<reference evidence="1" key="1">
    <citation type="submission" date="2022-07" db="EMBL/GenBank/DDBJ databases">
        <title>Evaluation of T. orientalis genome assembly methods using nanopore sequencing and analysis of variation between genomes.</title>
        <authorList>
            <person name="Yam J."/>
            <person name="Micallef M.L."/>
            <person name="Liu M."/>
            <person name="Djordjevic S.P."/>
            <person name="Bogema D.R."/>
            <person name="Jenkins C."/>
        </authorList>
    </citation>
    <scope>NUCLEOTIDE SEQUENCE</scope>
    <source>
        <strain evidence="1">Goon Nure</strain>
    </source>
</reference>
<name>A0A976XHQ5_THEOR</name>
<proteinExistence type="predicted"/>
<gene>
    <name evidence="1" type="ORF">MACK_003802</name>
</gene>